<evidence type="ECO:0000256" key="7">
    <source>
        <dbReference type="ARBA" id="ARBA00022741"/>
    </source>
</evidence>
<dbReference type="InterPro" id="IPR036890">
    <property type="entry name" value="HATPase_C_sf"/>
</dbReference>
<evidence type="ECO:0000313" key="13">
    <source>
        <dbReference type="EMBL" id="PXW64816.1"/>
    </source>
</evidence>
<organism evidence="13 14">
    <name type="scientific">Chelatococcus asaccharovorans</name>
    <dbReference type="NCBI Taxonomy" id="28210"/>
    <lineage>
        <taxon>Bacteria</taxon>
        <taxon>Pseudomonadati</taxon>
        <taxon>Pseudomonadota</taxon>
        <taxon>Alphaproteobacteria</taxon>
        <taxon>Hyphomicrobiales</taxon>
        <taxon>Chelatococcaceae</taxon>
        <taxon>Chelatococcus</taxon>
    </lineage>
</organism>
<dbReference type="PANTHER" id="PTHR45453">
    <property type="entry name" value="PHOSPHATE REGULON SENSOR PROTEIN PHOR"/>
    <property type="match status" value="1"/>
</dbReference>
<dbReference type="SUPFAM" id="SSF55874">
    <property type="entry name" value="ATPase domain of HSP90 chaperone/DNA topoisomerase II/histidine kinase"/>
    <property type="match status" value="1"/>
</dbReference>
<keyword evidence="12" id="KW-1133">Transmembrane helix</keyword>
<comment type="caution">
    <text evidence="13">The sequence shown here is derived from an EMBL/GenBank/DDBJ whole genome shotgun (WGS) entry which is preliminary data.</text>
</comment>
<dbReference type="AlphaFoldDB" id="A0A2V3UI21"/>
<dbReference type="InterPro" id="IPR004358">
    <property type="entry name" value="Sig_transdc_His_kin-like_C"/>
</dbReference>
<dbReference type="Pfam" id="PF00512">
    <property type="entry name" value="HisKA"/>
    <property type="match status" value="1"/>
</dbReference>
<keyword evidence="9" id="KW-0067">ATP-binding</keyword>
<dbReference type="GO" id="GO:0005524">
    <property type="term" value="F:ATP binding"/>
    <property type="evidence" value="ECO:0007669"/>
    <property type="project" value="UniProtKB-KW"/>
</dbReference>
<keyword evidence="8 13" id="KW-0418">Kinase</keyword>
<gene>
    <name evidence="13" type="ORF">C7450_101575</name>
</gene>
<keyword evidence="11 12" id="KW-0472">Membrane</keyword>
<evidence type="ECO:0000256" key="5">
    <source>
        <dbReference type="ARBA" id="ARBA00022553"/>
    </source>
</evidence>
<dbReference type="SUPFAM" id="SSF47384">
    <property type="entry name" value="Homodimeric domain of signal transducing histidine kinase"/>
    <property type="match status" value="1"/>
</dbReference>
<dbReference type="GO" id="GO:0004721">
    <property type="term" value="F:phosphoprotein phosphatase activity"/>
    <property type="evidence" value="ECO:0007669"/>
    <property type="project" value="TreeGrafter"/>
</dbReference>
<protein>
    <recommendedName>
        <fullName evidence="3">histidine kinase</fullName>
        <ecNumber evidence="3">2.7.13.3</ecNumber>
    </recommendedName>
</protein>
<dbReference type="InterPro" id="IPR036097">
    <property type="entry name" value="HisK_dim/P_sf"/>
</dbReference>
<keyword evidence="6" id="KW-0808">Transferase</keyword>
<dbReference type="Proteomes" id="UP000248021">
    <property type="component" value="Unassembled WGS sequence"/>
</dbReference>
<dbReference type="RefSeq" id="WP_110372849.1">
    <property type="nucleotide sequence ID" value="NZ_CAKNFM010000006.1"/>
</dbReference>
<evidence type="ECO:0000256" key="9">
    <source>
        <dbReference type="ARBA" id="ARBA00022840"/>
    </source>
</evidence>
<accession>A0A2V3UI21</accession>
<evidence type="ECO:0000256" key="3">
    <source>
        <dbReference type="ARBA" id="ARBA00012438"/>
    </source>
</evidence>
<dbReference type="EC" id="2.7.13.3" evidence="3"/>
<comment type="subcellular location">
    <subcellularLocation>
        <location evidence="2">Cell membrane</location>
    </subcellularLocation>
</comment>
<dbReference type="GO" id="GO:0016036">
    <property type="term" value="P:cellular response to phosphate starvation"/>
    <property type="evidence" value="ECO:0007669"/>
    <property type="project" value="TreeGrafter"/>
</dbReference>
<dbReference type="Gene3D" id="3.30.450.20">
    <property type="entry name" value="PAS domain"/>
    <property type="match status" value="1"/>
</dbReference>
<evidence type="ECO:0000256" key="6">
    <source>
        <dbReference type="ARBA" id="ARBA00022679"/>
    </source>
</evidence>
<evidence type="ECO:0000256" key="12">
    <source>
        <dbReference type="SAM" id="Phobius"/>
    </source>
</evidence>
<keyword evidence="7" id="KW-0547">Nucleotide-binding</keyword>
<comment type="catalytic activity">
    <reaction evidence="1">
        <text>ATP + protein L-histidine = ADP + protein N-phospho-L-histidine.</text>
        <dbReference type="EC" id="2.7.13.3"/>
    </reaction>
</comment>
<evidence type="ECO:0000256" key="2">
    <source>
        <dbReference type="ARBA" id="ARBA00004236"/>
    </source>
</evidence>
<dbReference type="PRINTS" id="PR00344">
    <property type="entry name" value="BCTRLSENSOR"/>
</dbReference>
<keyword evidence="4" id="KW-1003">Cell membrane</keyword>
<dbReference type="GO" id="GO:0000155">
    <property type="term" value="F:phosphorelay sensor kinase activity"/>
    <property type="evidence" value="ECO:0007669"/>
    <property type="project" value="InterPro"/>
</dbReference>
<proteinExistence type="predicted"/>
<dbReference type="CDD" id="cd00082">
    <property type="entry name" value="HisKA"/>
    <property type="match status" value="1"/>
</dbReference>
<dbReference type="Gene3D" id="1.10.287.130">
    <property type="match status" value="1"/>
</dbReference>
<dbReference type="InterPro" id="IPR050351">
    <property type="entry name" value="BphY/WalK/GraS-like"/>
</dbReference>
<keyword evidence="10" id="KW-0902">Two-component regulatory system</keyword>
<evidence type="ECO:0000256" key="10">
    <source>
        <dbReference type="ARBA" id="ARBA00023012"/>
    </source>
</evidence>
<dbReference type="SMART" id="SM00387">
    <property type="entry name" value="HATPase_c"/>
    <property type="match status" value="1"/>
</dbReference>
<dbReference type="FunFam" id="3.30.565.10:FF:000006">
    <property type="entry name" value="Sensor histidine kinase WalK"/>
    <property type="match status" value="1"/>
</dbReference>
<dbReference type="PROSITE" id="PS50109">
    <property type="entry name" value="HIS_KIN"/>
    <property type="match status" value="1"/>
</dbReference>
<evidence type="ECO:0000256" key="4">
    <source>
        <dbReference type="ARBA" id="ARBA00022475"/>
    </source>
</evidence>
<dbReference type="PANTHER" id="PTHR45453:SF1">
    <property type="entry name" value="PHOSPHATE REGULON SENSOR PROTEIN PHOR"/>
    <property type="match status" value="1"/>
</dbReference>
<evidence type="ECO:0000256" key="1">
    <source>
        <dbReference type="ARBA" id="ARBA00000085"/>
    </source>
</evidence>
<dbReference type="OrthoDB" id="9813151at2"/>
<keyword evidence="12" id="KW-0812">Transmembrane</keyword>
<dbReference type="InterPro" id="IPR003594">
    <property type="entry name" value="HATPase_dom"/>
</dbReference>
<sequence length="454" mass="49077">MTGGGDSTRRDGSLSLSARGIAVRTALVAIGIFALAAILGDGSFLWMAGGAVLTLLAAIVLFRNTTPLQQRLKAPARRGDKGIPPAAVLAALPEPVVVVDRRSLVTGMNAAAKTMLPALREATPLSFALRSPDVLGGIEAVLRNGETRSVELIERVPIERSYEVHIAPLEALDGASQERRGAVLMFRDLTAARRLEHMRVDFVANASHELRTPLASVLGFIETLQGPARDDAKARERFLAIMREQARRMSRLIDDLLSLSRIEMHAHVQPATTVDLLAIVRHMIDTLSPLAAESGVTIALDAPEGPIEVKGDRDELLRVFENLIENAVKYGQSGQRVEVTVTTSHDRPGGRDEVEVAVRDFGPGIPPEHLPRLTERFYRVSATDSRQKGGTGLGLAIVKHIVNRHRGHLLIDSTFNEGATFRVQLPLAASTMRELPVVAPPPAGDPQPDRSRVA</sequence>
<reference evidence="13 14" key="1">
    <citation type="submission" date="2018-05" db="EMBL/GenBank/DDBJ databases">
        <title>Genomic Encyclopedia of Type Strains, Phase IV (KMG-IV): sequencing the most valuable type-strain genomes for metagenomic binning, comparative biology and taxonomic classification.</title>
        <authorList>
            <person name="Goeker M."/>
        </authorList>
    </citation>
    <scope>NUCLEOTIDE SEQUENCE [LARGE SCALE GENOMIC DNA]</scope>
    <source>
        <strain evidence="13 14">DSM 6462</strain>
    </source>
</reference>
<feature type="transmembrane region" description="Helical" evidence="12">
    <location>
        <begin position="21"/>
        <end position="38"/>
    </location>
</feature>
<dbReference type="Pfam" id="PF02518">
    <property type="entry name" value="HATPase_c"/>
    <property type="match status" value="1"/>
</dbReference>
<dbReference type="SMART" id="SM00388">
    <property type="entry name" value="HisKA"/>
    <property type="match status" value="1"/>
</dbReference>
<dbReference type="Gene3D" id="3.30.565.10">
    <property type="entry name" value="Histidine kinase-like ATPase, C-terminal domain"/>
    <property type="match status" value="1"/>
</dbReference>
<evidence type="ECO:0000256" key="8">
    <source>
        <dbReference type="ARBA" id="ARBA00022777"/>
    </source>
</evidence>
<keyword evidence="14" id="KW-1185">Reference proteome</keyword>
<evidence type="ECO:0000256" key="11">
    <source>
        <dbReference type="ARBA" id="ARBA00023136"/>
    </source>
</evidence>
<dbReference type="GO" id="GO:0005886">
    <property type="term" value="C:plasma membrane"/>
    <property type="evidence" value="ECO:0007669"/>
    <property type="project" value="UniProtKB-SubCell"/>
</dbReference>
<evidence type="ECO:0000313" key="14">
    <source>
        <dbReference type="Proteomes" id="UP000248021"/>
    </source>
</evidence>
<keyword evidence="5" id="KW-0597">Phosphoprotein</keyword>
<dbReference type="FunFam" id="1.10.287.130:FF:000008">
    <property type="entry name" value="Two-component sensor histidine kinase"/>
    <property type="match status" value="1"/>
</dbReference>
<dbReference type="InterPro" id="IPR003661">
    <property type="entry name" value="HisK_dim/P_dom"/>
</dbReference>
<dbReference type="EMBL" id="QJJK01000001">
    <property type="protein sequence ID" value="PXW64816.1"/>
    <property type="molecule type" value="Genomic_DNA"/>
</dbReference>
<dbReference type="InterPro" id="IPR005467">
    <property type="entry name" value="His_kinase_dom"/>
</dbReference>
<feature type="transmembrane region" description="Helical" evidence="12">
    <location>
        <begin position="44"/>
        <end position="62"/>
    </location>
</feature>
<name>A0A2V3UI21_9HYPH</name>